<dbReference type="EC" id="3.2.1.14" evidence="4"/>
<comment type="subcellular location">
    <subcellularLocation>
        <location evidence="2">Secreted</location>
    </subcellularLocation>
</comment>
<evidence type="ECO:0000256" key="13">
    <source>
        <dbReference type="RuleBase" id="RU000489"/>
    </source>
</evidence>
<dbReference type="PANTHER" id="PTHR11177:SF333">
    <property type="entry name" value="CHITINASE"/>
    <property type="match status" value="1"/>
</dbReference>
<dbReference type="PROSITE" id="PS00026">
    <property type="entry name" value="CHIT_BIND_I_1"/>
    <property type="match status" value="1"/>
</dbReference>
<feature type="disulfide bond" evidence="12">
    <location>
        <begin position="83"/>
        <end position="97"/>
    </location>
</feature>
<keyword evidence="11" id="KW-0624">Polysaccharide degradation</keyword>
<feature type="domain" description="Chitin-binding type-1" evidence="15">
    <location>
        <begin position="60"/>
        <end position="109"/>
    </location>
</feature>
<evidence type="ECO:0000256" key="2">
    <source>
        <dbReference type="ARBA" id="ARBA00004613"/>
    </source>
</evidence>
<keyword evidence="9" id="KW-0119">Carbohydrate metabolism</keyword>
<feature type="domain" description="GH18" evidence="16">
    <location>
        <begin position="115"/>
        <end position="474"/>
    </location>
</feature>
<dbReference type="SUPFAM" id="SSF54556">
    <property type="entry name" value="Chitinase insertion domain"/>
    <property type="match status" value="1"/>
</dbReference>
<feature type="disulfide bond" evidence="12">
    <location>
        <begin position="53"/>
        <end position="57"/>
    </location>
</feature>
<keyword evidence="18" id="KW-1185">Reference proteome</keyword>
<feature type="signal peptide" evidence="14">
    <location>
        <begin position="1"/>
        <end position="20"/>
    </location>
</feature>
<keyword evidence="12" id="KW-1015">Disulfide bond</keyword>
<dbReference type="SUPFAM" id="SSF57016">
    <property type="entry name" value="Plant lectins/antimicrobial peptides"/>
    <property type="match status" value="2"/>
</dbReference>
<feature type="chain" id="PRO_5020270837" description="chitinase" evidence="14">
    <location>
        <begin position="21"/>
        <end position="1145"/>
    </location>
</feature>
<organism evidence="17 18">
    <name type="scientific">Colletotrichum tanaceti</name>
    <dbReference type="NCBI Taxonomy" id="1306861"/>
    <lineage>
        <taxon>Eukaryota</taxon>
        <taxon>Fungi</taxon>
        <taxon>Dikarya</taxon>
        <taxon>Ascomycota</taxon>
        <taxon>Pezizomycotina</taxon>
        <taxon>Sordariomycetes</taxon>
        <taxon>Hypocreomycetidae</taxon>
        <taxon>Glomerellales</taxon>
        <taxon>Glomerellaceae</taxon>
        <taxon>Colletotrichum</taxon>
        <taxon>Colletotrichum destructivum species complex</taxon>
    </lineage>
</organism>
<evidence type="ECO:0000256" key="3">
    <source>
        <dbReference type="ARBA" id="ARBA00008682"/>
    </source>
</evidence>
<dbReference type="InterPro" id="IPR017853">
    <property type="entry name" value="GH"/>
</dbReference>
<evidence type="ECO:0000256" key="11">
    <source>
        <dbReference type="ARBA" id="ARBA00023326"/>
    </source>
</evidence>
<dbReference type="InterPro" id="IPR036861">
    <property type="entry name" value="Endochitinase-like_sf"/>
</dbReference>
<evidence type="ECO:0000256" key="4">
    <source>
        <dbReference type="ARBA" id="ARBA00012729"/>
    </source>
</evidence>
<evidence type="ECO:0000256" key="1">
    <source>
        <dbReference type="ARBA" id="ARBA00000822"/>
    </source>
</evidence>
<dbReference type="InterPro" id="IPR001223">
    <property type="entry name" value="Glyco_hydro18_cat"/>
</dbReference>
<sequence length="1145" mass="126902">MAKLLLLLFSFVSLLQLSLQQAPECSATQLCPIGCCSKYGVCGTGPDYCGTDCVSTCDFKADCNPGWDDKKWSKAETCPLNVCCSKFGFCGTTKDFCGDKTVKRPSCAVNDTPITRVIGYYEAWSTTNRPCYNMLPEEIPFGYYTDIIFSFATIDPKTFEIKAGDSKTADFMQRISAIKLIQPDIKIWIAVGGWAFNDPGPTQSTFSDMAASTDATKKFIDSLIKLMNKYGFDGIDIDWEYPVADDRFGKGADFKNFVTFMKSLADRMHGGDQKKSVSLTLPSSFWYLQHFDIKNLEKHVDWFNIMSYDIHGSWDIDNKWTGPYASSHTNMTEIQDALDLLWRNDIKPAKVTFGMSFYSRSFTLQNAGCNTPGCVVSSGGNAGECSGTTGVLLHPEIADIVDKNKLTPTLHREAAVKSVTWGDQWTTFDDAATWRLKSNVIRGQCIPGVMVWAMSQDDKEWTNIKALTSAVGRKVMEPPTFVPALPATQKPSPPKVAELCRWSGCYQDCPAGFKTVQRNGHKEIMLNGENCLDGGVDKLCCPADQEMPTCEWRGHRNSGVCKPGCNDGEVKVGSLRVGCNFSHQAACCTDGAATKSYGMCKWVGEAPTCNKDCPSDYPNKIFSSRLAAGGEQPCISGTKHYCCQEPKPSHFDKCDWVKKGSPPRFEQDFICEDSCPAGQIKLATEVGGMNADNGCFGGARAYCCEPSKPLVPRGDDDDDDEDEDPFGGNQNKEFQLLLESYMKNPTCPATILNPSEGSMFGNAFTKRDLVREAAEHRSLLQGRATDCEEDRFFRLISFSALLLTSSPPMLDRLSAVYDEIFAGAYDTALETDSIRSYYGRHEGMDPNALMRYVYMNPMDAGPGFRRAARTETTFCQILPVTKRDLSVSTRNTSKNLSTLASRHITWLQNIGAGRPDMSTILEGILNNELSLHYARWQHLDAQGGPMLELAYWIGDTPGVPTGSEMNRFRDASQGHAENFVVFHFHVNQHTNWIAHVDGRTRVGVQSVQVFHGYTTDERNGQAWRVDNTASTRDGFGCPDTQLWYVGAGTTLPSNQLPSDQAFFQRFQRWSQMLFDDGYLATPALNLIHNGGRMVDNNGHQDLDPQDPGSLLRGGVDHPAWGVNPHTVNFLIDGTQYDFTPQDPFA</sequence>
<feature type="disulfide bond" evidence="12">
    <location>
        <begin position="78"/>
        <end position="90"/>
    </location>
</feature>
<dbReference type="PROSITE" id="PS51910">
    <property type="entry name" value="GH18_2"/>
    <property type="match status" value="1"/>
</dbReference>
<evidence type="ECO:0000259" key="16">
    <source>
        <dbReference type="PROSITE" id="PS51910"/>
    </source>
</evidence>
<dbReference type="InterPro" id="IPR018371">
    <property type="entry name" value="Chitin-binding_1_CS"/>
</dbReference>
<dbReference type="InterPro" id="IPR001579">
    <property type="entry name" value="Glyco_hydro_18_chit_AS"/>
</dbReference>
<dbReference type="SUPFAM" id="SSF51445">
    <property type="entry name" value="(Trans)glycosidases"/>
    <property type="match status" value="1"/>
</dbReference>
<evidence type="ECO:0000259" key="15">
    <source>
        <dbReference type="PROSITE" id="PS50941"/>
    </source>
</evidence>
<keyword evidence="7 13" id="KW-0378">Hydrolase</keyword>
<keyword evidence="10 13" id="KW-0326">Glycosidase</keyword>
<dbReference type="Pfam" id="PF00187">
    <property type="entry name" value="Chitin_bind_1"/>
    <property type="match status" value="1"/>
</dbReference>
<evidence type="ECO:0000256" key="9">
    <source>
        <dbReference type="ARBA" id="ARBA00023277"/>
    </source>
</evidence>
<dbReference type="InterPro" id="IPR001002">
    <property type="entry name" value="Chitin-bd_1"/>
</dbReference>
<comment type="catalytic activity">
    <reaction evidence="1">
        <text>Random endo-hydrolysis of N-acetyl-beta-D-glucosaminide (1-&gt;4)-beta-linkages in chitin and chitodextrins.</text>
        <dbReference type="EC" id="3.2.1.14"/>
    </reaction>
</comment>
<protein>
    <recommendedName>
        <fullName evidence="4">chitinase</fullName>
        <ecNumber evidence="4">3.2.1.14</ecNumber>
    </recommendedName>
</protein>
<keyword evidence="8" id="KW-0146">Chitin degradation</keyword>
<dbReference type="PROSITE" id="PS50941">
    <property type="entry name" value="CHIT_BIND_I_2"/>
    <property type="match status" value="2"/>
</dbReference>
<dbReference type="GO" id="GO:0000272">
    <property type="term" value="P:polysaccharide catabolic process"/>
    <property type="evidence" value="ECO:0007669"/>
    <property type="project" value="UniProtKB-KW"/>
</dbReference>
<dbReference type="PROSITE" id="PS01095">
    <property type="entry name" value="GH18_1"/>
    <property type="match status" value="1"/>
</dbReference>
<evidence type="ECO:0000313" key="18">
    <source>
        <dbReference type="Proteomes" id="UP000310108"/>
    </source>
</evidence>
<name>A0A4U6XFX3_9PEZI</name>
<comment type="similarity">
    <text evidence="3">Belongs to the glycosyl hydrolase 18 family. Chitinase class V subfamily.</text>
</comment>
<keyword evidence="5" id="KW-0964">Secreted</keyword>
<keyword evidence="6 12" id="KW-0147">Chitin-binding</keyword>
<evidence type="ECO:0000256" key="6">
    <source>
        <dbReference type="ARBA" id="ARBA00022669"/>
    </source>
</evidence>
<dbReference type="GO" id="GO:0006032">
    <property type="term" value="P:chitin catabolic process"/>
    <property type="evidence" value="ECO:0007669"/>
    <property type="project" value="UniProtKB-KW"/>
</dbReference>
<evidence type="ECO:0000256" key="7">
    <source>
        <dbReference type="ARBA" id="ARBA00022801"/>
    </source>
</evidence>
<evidence type="ECO:0000256" key="8">
    <source>
        <dbReference type="ARBA" id="ARBA00023024"/>
    </source>
</evidence>
<dbReference type="InterPro" id="IPR029070">
    <property type="entry name" value="Chitinase_insertion_sf"/>
</dbReference>
<dbReference type="Proteomes" id="UP000310108">
    <property type="component" value="Unassembled WGS sequence"/>
</dbReference>
<dbReference type="GO" id="GO:0008843">
    <property type="term" value="F:endochitinase activity"/>
    <property type="evidence" value="ECO:0007669"/>
    <property type="project" value="UniProtKB-EC"/>
</dbReference>
<accession>A0A4U6XFX3</accession>
<comment type="caution">
    <text evidence="17">The sequence shown here is derived from an EMBL/GenBank/DDBJ whole genome shotgun (WGS) entry which is preliminary data.</text>
</comment>
<dbReference type="InterPro" id="IPR011583">
    <property type="entry name" value="Chitinase_II/V-like_cat"/>
</dbReference>
<dbReference type="InterPro" id="IPR050314">
    <property type="entry name" value="Glycosyl_Hydrlase_18"/>
</dbReference>
<dbReference type="Gene3D" id="3.10.50.10">
    <property type="match status" value="1"/>
</dbReference>
<dbReference type="Gene3D" id="3.30.60.10">
    <property type="entry name" value="Endochitinase-like"/>
    <property type="match status" value="2"/>
</dbReference>
<dbReference type="AlphaFoldDB" id="A0A4U6XFX3"/>
<evidence type="ECO:0000256" key="5">
    <source>
        <dbReference type="ARBA" id="ARBA00022525"/>
    </source>
</evidence>
<evidence type="ECO:0000256" key="14">
    <source>
        <dbReference type="SAM" id="SignalP"/>
    </source>
</evidence>
<evidence type="ECO:0000256" key="12">
    <source>
        <dbReference type="PROSITE-ProRule" id="PRU00261"/>
    </source>
</evidence>
<dbReference type="CDD" id="cd00035">
    <property type="entry name" value="ChtBD1"/>
    <property type="match status" value="1"/>
</dbReference>
<dbReference type="EMBL" id="PJEX01000130">
    <property type="protein sequence ID" value="TKW54581.1"/>
    <property type="molecule type" value="Genomic_DNA"/>
</dbReference>
<dbReference type="GO" id="GO:0008061">
    <property type="term" value="F:chitin binding"/>
    <property type="evidence" value="ECO:0007669"/>
    <property type="project" value="UniProtKB-UniRule"/>
</dbReference>
<dbReference type="SMART" id="SM00270">
    <property type="entry name" value="ChtBD1"/>
    <property type="match status" value="2"/>
</dbReference>
<dbReference type="STRING" id="1306861.A0A4U6XFX3"/>
<comment type="caution">
    <text evidence="12">Lacks conserved residue(s) required for the propagation of feature annotation.</text>
</comment>
<reference evidence="17 18" key="1">
    <citation type="journal article" date="2019" name="PLoS ONE">
        <title>Comparative genome analysis indicates high evolutionary potential of pathogenicity genes in Colletotrichum tanaceti.</title>
        <authorList>
            <person name="Lelwala R.V."/>
            <person name="Korhonen P.K."/>
            <person name="Young N.D."/>
            <person name="Scott J.B."/>
            <person name="Ades P.A."/>
            <person name="Gasser R.B."/>
            <person name="Taylor P.W.J."/>
        </authorList>
    </citation>
    <scope>NUCLEOTIDE SEQUENCE [LARGE SCALE GENOMIC DNA]</scope>
    <source>
        <strain evidence="17">BRIP57314</strain>
    </source>
</reference>
<dbReference type="Pfam" id="PF00704">
    <property type="entry name" value="Glyco_hydro_18"/>
    <property type="match status" value="1"/>
</dbReference>
<gene>
    <name evidence="17" type="ORF">CTA1_8979</name>
</gene>
<proteinExistence type="inferred from homology"/>
<dbReference type="PANTHER" id="PTHR11177">
    <property type="entry name" value="CHITINASE"/>
    <property type="match status" value="1"/>
</dbReference>
<feature type="disulfide bond" evidence="12">
    <location>
        <begin position="35"/>
        <end position="49"/>
    </location>
</feature>
<dbReference type="GO" id="GO:0005576">
    <property type="term" value="C:extracellular region"/>
    <property type="evidence" value="ECO:0007669"/>
    <property type="project" value="UniProtKB-SubCell"/>
</dbReference>
<dbReference type="Gene3D" id="3.20.20.80">
    <property type="entry name" value="Glycosidases"/>
    <property type="match status" value="1"/>
</dbReference>
<evidence type="ECO:0000256" key="10">
    <source>
        <dbReference type="ARBA" id="ARBA00023295"/>
    </source>
</evidence>
<dbReference type="SMART" id="SM00636">
    <property type="entry name" value="Glyco_18"/>
    <property type="match status" value="1"/>
</dbReference>
<keyword evidence="14" id="KW-0732">Signal</keyword>
<evidence type="ECO:0000313" key="17">
    <source>
        <dbReference type="EMBL" id="TKW54581.1"/>
    </source>
</evidence>
<dbReference type="OrthoDB" id="73875at2759"/>
<feature type="domain" description="Chitin-binding type-1" evidence="15">
    <location>
        <begin position="22"/>
        <end position="59"/>
    </location>
</feature>